<evidence type="ECO:0000256" key="2">
    <source>
        <dbReference type="ARBA" id="ARBA00022771"/>
    </source>
</evidence>
<organism evidence="5 6">
    <name type="scientific">Dunaliella salina</name>
    <name type="common">Green alga</name>
    <name type="synonym">Protococcus salinus</name>
    <dbReference type="NCBI Taxonomy" id="3046"/>
    <lineage>
        <taxon>Eukaryota</taxon>
        <taxon>Viridiplantae</taxon>
        <taxon>Chlorophyta</taxon>
        <taxon>core chlorophytes</taxon>
        <taxon>Chlorophyceae</taxon>
        <taxon>CS clade</taxon>
        <taxon>Chlamydomonadales</taxon>
        <taxon>Dunaliellaceae</taxon>
        <taxon>Dunaliella</taxon>
    </lineage>
</organism>
<dbReference type="InterPro" id="IPR028156">
    <property type="entry name" value="RIP"/>
</dbReference>
<evidence type="ECO:0000256" key="3">
    <source>
        <dbReference type="ARBA" id="ARBA00022833"/>
    </source>
</evidence>
<proteinExistence type="predicted"/>
<feature type="domain" description="RPA-interacting protein C-terminal" evidence="4">
    <location>
        <begin position="3"/>
        <end position="86"/>
    </location>
</feature>
<evidence type="ECO:0000313" key="6">
    <source>
        <dbReference type="Proteomes" id="UP000815325"/>
    </source>
</evidence>
<evidence type="ECO:0000313" key="5">
    <source>
        <dbReference type="EMBL" id="KAF5836563.1"/>
    </source>
</evidence>
<evidence type="ECO:0000256" key="1">
    <source>
        <dbReference type="ARBA" id="ARBA00022723"/>
    </source>
</evidence>
<keyword evidence="6" id="KW-1185">Reference proteome</keyword>
<gene>
    <name evidence="5" type="ORF">DUNSADRAFT_5800</name>
</gene>
<dbReference type="EMBL" id="MU069655">
    <property type="protein sequence ID" value="KAF5836563.1"/>
    <property type="molecule type" value="Genomic_DNA"/>
</dbReference>
<evidence type="ECO:0000259" key="4">
    <source>
        <dbReference type="Pfam" id="PF14768"/>
    </source>
</evidence>
<dbReference type="Proteomes" id="UP000815325">
    <property type="component" value="Unassembled WGS sequence"/>
</dbReference>
<accession>A0ABQ7GPM9</accession>
<dbReference type="InterPro" id="IPR028159">
    <property type="entry name" value="RPA_interact_C_dom"/>
</dbReference>
<protein>
    <recommendedName>
        <fullName evidence="4">RPA-interacting protein C-terminal domain-containing protein</fullName>
    </recommendedName>
</protein>
<keyword evidence="1" id="KW-0479">Metal-binding</keyword>
<comment type="caution">
    <text evidence="5">The sequence shown here is derived from an EMBL/GenBank/DDBJ whole genome shotgun (WGS) entry which is preliminary data.</text>
</comment>
<dbReference type="Pfam" id="PF14768">
    <property type="entry name" value="RPA_interact_C"/>
    <property type="match status" value="1"/>
</dbReference>
<dbReference type="PANTHER" id="PTHR31742:SF1">
    <property type="entry name" value="RPA-INTERACTING PROTEIN"/>
    <property type="match status" value="1"/>
</dbReference>
<keyword evidence="3" id="KW-0862">Zinc</keyword>
<dbReference type="PANTHER" id="PTHR31742">
    <property type="entry name" value="RPA-INTERACTING PROTEIN RPAIN"/>
    <property type="match status" value="1"/>
</dbReference>
<reference evidence="5" key="1">
    <citation type="submission" date="2017-08" db="EMBL/GenBank/DDBJ databases">
        <authorList>
            <person name="Polle J.E."/>
            <person name="Barry K."/>
            <person name="Cushman J."/>
            <person name="Schmutz J."/>
            <person name="Tran D."/>
            <person name="Hathwaick L.T."/>
            <person name="Yim W.C."/>
            <person name="Jenkins J."/>
            <person name="Mckie-Krisberg Z.M."/>
            <person name="Prochnik S."/>
            <person name="Lindquist E."/>
            <person name="Dockter R.B."/>
            <person name="Adam C."/>
            <person name="Molina H."/>
            <person name="Bunkerborg J."/>
            <person name="Jin E."/>
            <person name="Buchheim M."/>
            <person name="Magnuson J."/>
        </authorList>
    </citation>
    <scope>NUCLEOTIDE SEQUENCE</scope>
    <source>
        <strain evidence="5">CCAP 19/18</strain>
    </source>
</reference>
<name>A0ABQ7GPM9_DUNSA</name>
<keyword evidence="2" id="KW-0863">Zinc-finger</keyword>
<sequence>MVLCPCCRSANLVHMHGHIACPHERWQLDVRAEGFTLEHLRQQLAYAYQEHAEARQCPQTVEFRLGEVAPGFLALVAHCSRCQMLHIVA</sequence>